<dbReference type="GO" id="GO:0016787">
    <property type="term" value="F:hydrolase activity"/>
    <property type="evidence" value="ECO:0007669"/>
    <property type="project" value="UniProtKB-KW"/>
</dbReference>
<feature type="active site" description="Proton donor/acceptor" evidence="2">
    <location>
        <position position="104"/>
    </location>
</feature>
<dbReference type="Pfam" id="PF04203">
    <property type="entry name" value="Sortase"/>
    <property type="match status" value="1"/>
</dbReference>
<dbReference type="KEGG" id="hfv:R50_0949"/>
<proteinExistence type="predicted"/>
<organism evidence="4 5">
    <name type="scientific">Candidatus Hydrogenisulfobacillus filiaventi</name>
    <dbReference type="NCBI Taxonomy" id="2707344"/>
    <lineage>
        <taxon>Bacteria</taxon>
        <taxon>Bacillati</taxon>
        <taxon>Bacillota</taxon>
        <taxon>Clostridia</taxon>
        <taxon>Eubacteriales</taxon>
        <taxon>Clostridiales Family XVII. Incertae Sedis</taxon>
        <taxon>Candidatus Hydrogenisulfobacillus</taxon>
    </lineage>
</organism>
<protein>
    <recommendedName>
        <fullName evidence="6">Sortase</fullName>
    </recommendedName>
</protein>
<dbReference type="CDD" id="cd05828">
    <property type="entry name" value="Sortase_D_1"/>
    <property type="match status" value="1"/>
</dbReference>
<accession>A0A6F8ZFD5</accession>
<gene>
    <name evidence="4" type="ORF">R50_0949</name>
</gene>
<dbReference type="AlphaFoldDB" id="A0A6F8ZFD5"/>
<dbReference type="Gene3D" id="2.40.260.10">
    <property type="entry name" value="Sortase"/>
    <property type="match status" value="1"/>
</dbReference>
<name>A0A6F8ZFD5_9FIRM</name>
<dbReference type="Proteomes" id="UP000503399">
    <property type="component" value="Chromosome"/>
</dbReference>
<keyword evidence="3" id="KW-1133">Transmembrane helix</keyword>
<dbReference type="NCBIfam" id="TIGR01076">
    <property type="entry name" value="sortase_fam"/>
    <property type="match status" value="1"/>
</dbReference>
<evidence type="ECO:0008006" key="6">
    <source>
        <dbReference type="Google" id="ProtNLM"/>
    </source>
</evidence>
<dbReference type="InterPro" id="IPR041999">
    <property type="entry name" value="Sortase_D_1"/>
</dbReference>
<keyword evidence="1" id="KW-0378">Hydrolase</keyword>
<feature type="transmembrane region" description="Helical" evidence="3">
    <location>
        <begin position="12"/>
        <end position="35"/>
    </location>
</feature>
<sequence>MKVYAHATRIVALGLIVVGIGLLATLPAFLLRSWWQGRSLLGALPPLAGAGWPQGLREEIEIPAIRLVAPVVQGAGNAQLDRAVGHLPTSVWPGQTGTAVLAGHDVTWFHHLNRLHKGSRVLIRTPDRLYTFRVSRTEVVREGSPVRNAHHPQLLLVACWPLNALYLTPYRFLVYADLTATTRLAHGLPPAAWPGGFAVHAAGIPAAVRAQGLTLATNDLPMGTLAVEGHPSPTWSASNAPLSAASATTTLFLAGVHIAAAGNAGWWARLAPHLSPAVLGPLWKGRVVRYLAPADIRETVDGTRITGTRLTTTLEVTGPDGTGDYTVSLATRPAGSGRLALAGWSLTPAG</sequence>
<keyword evidence="3" id="KW-0472">Membrane</keyword>
<keyword evidence="3" id="KW-0812">Transmembrane</keyword>
<evidence type="ECO:0000313" key="5">
    <source>
        <dbReference type="Proteomes" id="UP000503399"/>
    </source>
</evidence>
<evidence type="ECO:0000313" key="4">
    <source>
        <dbReference type="EMBL" id="CAB1128455.1"/>
    </source>
</evidence>
<reference evidence="4 5" key="1">
    <citation type="submission" date="2020-02" db="EMBL/GenBank/DDBJ databases">
        <authorList>
            <person name="Hogendoorn C."/>
        </authorList>
    </citation>
    <scope>NUCLEOTIDE SEQUENCE [LARGE SCALE GENOMIC DNA]</scope>
    <source>
        <strain evidence="4">R501</strain>
    </source>
</reference>
<dbReference type="SUPFAM" id="SSF63817">
    <property type="entry name" value="Sortase"/>
    <property type="match status" value="1"/>
</dbReference>
<dbReference type="InterPro" id="IPR023365">
    <property type="entry name" value="Sortase_dom-sf"/>
</dbReference>
<dbReference type="InterPro" id="IPR005754">
    <property type="entry name" value="Sortase"/>
</dbReference>
<keyword evidence="5" id="KW-1185">Reference proteome</keyword>
<feature type="active site" description="Acyl-thioester intermediate" evidence="2">
    <location>
        <position position="159"/>
    </location>
</feature>
<dbReference type="EMBL" id="LR778114">
    <property type="protein sequence ID" value="CAB1128455.1"/>
    <property type="molecule type" value="Genomic_DNA"/>
</dbReference>
<evidence type="ECO:0000256" key="2">
    <source>
        <dbReference type="PIRSR" id="PIRSR605754-1"/>
    </source>
</evidence>
<evidence type="ECO:0000256" key="3">
    <source>
        <dbReference type="SAM" id="Phobius"/>
    </source>
</evidence>
<evidence type="ECO:0000256" key="1">
    <source>
        <dbReference type="ARBA" id="ARBA00022801"/>
    </source>
</evidence>